<evidence type="ECO:0000256" key="8">
    <source>
        <dbReference type="ARBA" id="ARBA00022691"/>
    </source>
</evidence>
<evidence type="ECO:0000256" key="3">
    <source>
        <dbReference type="ARBA" id="ARBA00011890"/>
    </source>
</evidence>
<dbReference type="SUPFAM" id="SSF53335">
    <property type="entry name" value="S-adenosyl-L-methionine-dependent methyltransferases"/>
    <property type="match status" value="1"/>
</dbReference>
<dbReference type="Pfam" id="PF01135">
    <property type="entry name" value="PCMT"/>
    <property type="match status" value="1"/>
</dbReference>
<evidence type="ECO:0000256" key="6">
    <source>
        <dbReference type="ARBA" id="ARBA00022603"/>
    </source>
</evidence>
<dbReference type="CDD" id="cd02440">
    <property type="entry name" value="AdoMet_MTases"/>
    <property type="match status" value="1"/>
</dbReference>
<dbReference type="Gene3D" id="3.40.50.150">
    <property type="entry name" value="Vaccinia Virus protein VP39"/>
    <property type="match status" value="1"/>
</dbReference>
<keyword evidence="6 13" id="KW-0489">Methyltransferase</keyword>
<keyword evidence="14" id="KW-1185">Reference proteome</keyword>
<comment type="caution">
    <text evidence="13">The sequence shown here is derived from an EMBL/GenBank/DDBJ whole genome shotgun (WGS) entry which is preliminary data.</text>
</comment>
<dbReference type="EMBL" id="JAGEPF010000040">
    <property type="protein sequence ID" value="MBO2464977.1"/>
    <property type="molecule type" value="Genomic_DNA"/>
</dbReference>
<accession>A0ABS3S7J9</accession>
<feature type="region of interest" description="Disordered" evidence="12">
    <location>
        <begin position="352"/>
        <end position="374"/>
    </location>
</feature>
<proteinExistence type="inferred from homology"/>
<dbReference type="RefSeq" id="WP_208251840.1">
    <property type="nucleotide sequence ID" value="NZ_JAGEPF010000040.1"/>
</dbReference>
<evidence type="ECO:0000256" key="4">
    <source>
        <dbReference type="ARBA" id="ARBA00013346"/>
    </source>
</evidence>
<comment type="subcellular location">
    <subcellularLocation>
        <location evidence="1">Cytoplasm</location>
    </subcellularLocation>
</comment>
<evidence type="ECO:0000256" key="2">
    <source>
        <dbReference type="ARBA" id="ARBA00005369"/>
    </source>
</evidence>
<protein>
    <recommendedName>
        <fullName evidence="4">Protein-L-isoaspartate O-methyltransferase</fullName>
        <ecNumber evidence="3">2.1.1.77</ecNumber>
    </recommendedName>
    <alternativeName>
        <fullName evidence="11">L-isoaspartyl protein carboxyl methyltransferase</fullName>
    </alternativeName>
    <alternativeName>
        <fullName evidence="9">Protein L-isoaspartyl methyltransferase</fullName>
    </alternativeName>
    <alternativeName>
        <fullName evidence="10">Protein-beta-aspartate methyltransferase</fullName>
    </alternativeName>
</protein>
<evidence type="ECO:0000256" key="11">
    <source>
        <dbReference type="ARBA" id="ARBA00031350"/>
    </source>
</evidence>
<reference evidence="13 14" key="1">
    <citation type="submission" date="2021-03" db="EMBL/GenBank/DDBJ databases">
        <title>Actinomadura violae sp. nov., isolated from lichen in Thailand.</title>
        <authorList>
            <person name="Kanchanasin P."/>
            <person name="Saeng-In P."/>
            <person name="Phongsopitanun W."/>
            <person name="Yuki M."/>
            <person name="Kudo T."/>
            <person name="Ohkuma M."/>
            <person name="Tanasupawat S."/>
        </authorList>
    </citation>
    <scope>NUCLEOTIDE SEQUENCE [LARGE SCALE GENOMIC DNA]</scope>
    <source>
        <strain evidence="13 14">LCR2-06</strain>
    </source>
</reference>
<gene>
    <name evidence="13" type="ORF">J4709_46170</name>
</gene>
<evidence type="ECO:0000313" key="14">
    <source>
        <dbReference type="Proteomes" id="UP000680206"/>
    </source>
</evidence>
<comment type="similarity">
    <text evidence="2">Belongs to the methyltransferase superfamily. L-isoaspartyl/D-aspartyl protein methyltransferase family.</text>
</comment>
<sequence length="374" mass="39612">MTATDTIADRLTAYAADLTGKGAIRSEHVASAFAAVPRHLFLNTIYQGRERVQVGEEPDGEVLDRIYSDRSLMTHVPDDEAGGYSSASQPSLVAKMLEALDLEPGMRVLEVGAGTGYNAALIATITDAPVVTIDVSQAVAAEAAAALDRAGIDRVTALHADGYLGHPDAGPYDRIIVTCGVTGASPHWLDQLAPSGLALVPTAHGGQHPLLAITQPGPAPTARAVSHADFMTAAGPLYYWPAHRTRTPTRAVPADALALTHDVGPELDDTDYQALWFHLAAHDPRATRAWTDGIDPAHGLCALHDPDTTATAWIHHDGTAHHTGDPSLLDQLAELVTAWTDTGRHAISDWTTPLEPIGPTSQPVHAPANWHTTR</sequence>
<dbReference type="Proteomes" id="UP000680206">
    <property type="component" value="Unassembled WGS sequence"/>
</dbReference>
<keyword evidence="7" id="KW-0808">Transferase</keyword>
<organism evidence="13 14">
    <name type="scientific">Actinomadura violacea</name>
    <dbReference type="NCBI Taxonomy" id="2819934"/>
    <lineage>
        <taxon>Bacteria</taxon>
        <taxon>Bacillati</taxon>
        <taxon>Actinomycetota</taxon>
        <taxon>Actinomycetes</taxon>
        <taxon>Streptosporangiales</taxon>
        <taxon>Thermomonosporaceae</taxon>
        <taxon>Actinomadura</taxon>
    </lineage>
</organism>
<keyword evidence="8" id="KW-0949">S-adenosyl-L-methionine</keyword>
<dbReference type="EC" id="2.1.1.77" evidence="3"/>
<dbReference type="PANTHER" id="PTHR11579:SF0">
    <property type="entry name" value="PROTEIN-L-ISOASPARTATE(D-ASPARTATE) O-METHYLTRANSFERASE"/>
    <property type="match status" value="1"/>
</dbReference>
<evidence type="ECO:0000256" key="12">
    <source>
        <dbReference type="SAM" id="MobiDB-lite"/>
    </source>
</evidence>
<evidence type="ECO:0000256" key="10">
    <source>
        <dbReference type="ARBA" id="ARBA00031323"/>
    </source>
</evidence>
<dbReference type="InterPro" id="IPR000682">
    <property type="entry name" value="PCMT"/>
</dbReference>
<evidence type="ECO:0000256" key="1">
    <source>
        <dbReference type="ARBA" id="ARBA00004496"/>
    </source>
</evidence>
<dbReference type="GO" id="GO:0032259">
    <property type="term" value="P:methylation"/>
    <property type="evidence" value="ECO:0007669"/>
    <property type="project" value="UniProtKB-KW"/>
</dbReference>
<name>A0ABS3S7J9_9ACTN</name>
<dbReference type="GO" id="GO:0008168">
    <property type="term" value="F:methyltransferase activity"/>
    <property type="evidence" value="ECO:0007669"/>
    <property type="project" value="UniProtKB-KW"/>
</dbReference>
<keyword evidence="5" id="KW-0963">Cytoplasm</keyword>
<dbReference type="PANTHER" id="PTHR11579">
    <property type="entry name" value="PROTEIN-L-ISOASPARTATE O-METHYLTRANSFERASE"/>
    <property type="match status" value="1"/>
</dbReference>
<dbReference type="InterPro" id="IPR029063">
    <property type="entry name" value="SAM-dependent_MTases_sf"/>
</dbReference>
<evidence type="ECO:0000256" key="7">
    <source>
        <dbReference type="ARBA" id="ARBA00022679"/>
    </source>
</evidence>
<evidence type="ECO:0000256" key="5">
    <source>
        <dbReference type="ARBA" id="ARBA00022490"/>
    </source>
</evidence>
<evidence type="ECO:0000256" key="9">
    <source>
        <dbReference type="ARBA" id="ARBA00030757"/>
    </source>
</evidence>
<evidence type="ECO:0000313" key="13">
    <source>
        <dbReference type="EMBL" id="MBO2464977.1"/>
    </source>
</evidence>